<dbReference type="InterPro" id="IPR001041">
    <property type="entry name" value="2Fe-2S_ferredoxin-type"/>
</dbReference>
<gene>
    <name evidence="6" type="ORF">NDI56_17085</name>
</gene>
<evidence type="ECO:0000259" key="5">
    <source>
        <dbReference type="PROSITE" id="PS51085"/>
    </source>
</evidence>
<keyword evidence="4" id="KW-0411">Iron-sulfur</keyword>
<sequence length="163" mass="17565">MVADKLDVTLTVNGESHEVEVEPRELLSQTLRNRLDCTEINIGCESSICGACTVRSDGKALKSCTRLTAQADGAEIVTVAGVSEEGVLGDLQTAFTEEHALQCGYCTPGMVMAVDEYLDSHENPSREEIRSDALQGNLCRCTGYENIVDAVEVAAEALDESHR</sequence>
<dbReference type="Proteomes" id="UP001259659">
    <property type="component" value="Unassembled WGS sequence"/>
</dbReference>
<dbReference type="InterPro" id="IPR002888">
    <property type="entry name" value="2Fe-2S-bd"/>
</dbReference>
<keyword evidence="7" id="KW-1185">Reference proteome</keyword>
<dbReference type="Gene3D" id="1.10.150.120">
    <property type="entry name" value="[2Fe-2S]-binding domain"/>
    <property type="match status" value="1"/>
</dbReference>
<keyword evidence="1" id="KW-0001">2Fe-2S</keyword>
<accession>A0ABU2FFS9</accession>
<dbReference type="SUPFAM" id="SSF54292">
    <property type="entry name" value="2Fe-2S ferredoxin-like"/>
    <property type="match status" value="1"/>
</dbReference>
<dbReference type="InterPro" id="IPR036884">
    <property type="entry name" value="2Fe-2S-bd_dom_sf"/>
</dbReference>
<organism evidence="6 7">
    <name type="scientific">Haloarcula saliterrae</name>
    <dbReference type="NCBI Taxonomy" id="2950534"/>
    <lineage>
        <taxon>Archaea</taxon>
        <taxon>Methanobacteriati</taxon>
        <taxon>Methanobacteriota</taxon>
        <taxon>Stenosarchaea group</taxon>
        <taxon>Halobacteria</taxon>
        <taxon>Halobacteriales</taxon>
        <taxon>Haloarculaceae</taxon>
        <taxon>Haloarcula</taxon>
    </lineage>
</organism>
<dbReference type="PANTHER" id="PTHR44379:SF8">
    <property type="entry name" value="XANTHINE DEHYDROGENASE IRON-SULFUR-BINDING SUBUNIT XDHC-RELATED"/>
    <property type="match status" value="1"/>
</dbReference>
<evidence type="ECO:0000256" key="2">
    <source>
        <dbReference type="ARBA" id="ARBA00022723"/>
    </source>
</evidence>
<dbReference type="PROSITE" id="PS51085">
    <property type="entry name" value="2FE2S_FER_2"/>
    <property type="match status" value="1"/>
</dbReference>
<dbReference type="Gene3D" id="3.10.20.30">
    <property type="match status" value="1"/>
</dbReference>
<dbReference type="SUPFAM" id="SSF47741">
    <property type="entry name" value="CO dehydrogenase ISP C-domain like"/>
    <property type="match status" value="1"/>
</dbReference>
<feature type="domain" description="2Fe-2S ferredoxin-type" evidence="5">
    <location>
        <begin position="6"/>
        <end position="82"/>
    </location>
</feature>
<dbReference type="EMBL" id="JAMQON010000005">
    <property type="protein sequence ID" value="MDS0261116.1"/>
    <property type="molecule type" value="Genomic_DNA"/>
</dbReference>
<name>A0ABU2FFS9_9EURY</name>
<dbReference type="CDD" id="cd00207">
    <property type="entry name" value="fer2"/>
    <property type="match status" value="1"/>
</dbReference>
<comment type="caution">
    <text evidence="6">The sequence shown here is derived from an EMBL/GenBank/DDBJ whole genome shotgun (WGS) entry which is preliminary data.</text>
</comment>
<evidence type="ECO:0000256" key="3">
    <source>
        <dbReference type="ARBA" id="ARBA00023004"/>
    </source>
</evidence>
<dbReference type="InterPro" id="IPR036010">
    <property type="entry name" value="2Fe-2S_ferredoxin-like_sf"/>
</dbReference>
<dbReference type="RefSeq" id="WP_310920917.1">
    <property type="nucleotide sequence ID" value="NZ_JAMQON010000005.1"/>
</dbReference>
<dbReference type="InterPro" id="IPR051452">
    <property type="entry name" value="Diverse_Oxidoreductases"/>
</dbReference>
<evidence type="ECO:0000256" key="1">
    <source>
        <dbReference type="ARBA" id="ARBA00022714"/>
    </source>
</evidence>
<dbReference type="InterPro" id="IPR012675">
    <property type="entry name" value="Beta-grasp_dom_sf"/>
</dbReference>
<dbReference type="Pfam" id="PF00111">
    <property type="entry name" value="Fer2"/>
    <property type="match status" value="1"/>
</dbReference>
<proteinExistence type="predicted"/>
<evidence type="ECO:0000256" key="4">
    <source>
        <dbReference type="ARBA" id="ARBA00023014"/>
    </source>
</evidence>
<evidence type="ECO:0000313" key="6">
    <source>
        <dbReference type="EMBL" id="MDS0261116.1"/>
    </source>
</evidence>
<reference evidence="6 7" key="1">
    <citation type="submission" date="2022-06" db="EMBL/GenBank/DDBJ databases">
        <title>Haloarcula sp. a new haloarchaeum isolate from saline soil.</title>
        <authorList>
            <person name="Strakova D."/>
            <person name="Galisteo C."/>
            <person name="Sanchez-Porro C."/>
            <person name="Ventosa A."/>
        </authorList>
    </citation>
    <scope>NUCLEOTIDE SEQUENCE [LARGE SCALE GENOMIC DNA]</scope>
    <source>
        <strain evidence="6 7">S1CR25-12</strain>
    </source>
</reference>
<protein>
    <submittedName>
        <fullName evidence="6">(2Fe-2S)-binding protein</fullName>
    </submittedName>
</protein>
<keyword evidence="2" id="KW-0479">Metal-binding</keyword>
<dbReference type="PANTHER" id="PTHR44379">
    <property type="entry name" value="OXIDOREDUCTASE WITH IRON-SULFUR SUBUNIT"/>
    <property type="match status" value="1"/>
</dbReference>
<keyword evidence="3" id="KW-0408">Iron</keyword>
<evidence type="ECO:0000313" key="7">
    <source>
        <dbReference type="Proteomes" id="UP001259659"/>
    </source>
</evidence>
<dbReference type="Pfam" id="PF01799">
    <property type="entry name" value="Fer2_2"/>
    <property type="match status" value="1"/>
</dbReference>